<dbReference type="Pfam" id="PF00560">
    <property type="entry name" value="LRR_1"/>
    <property type="match status" value="1"/>
</dbReference>
<dbReference type="Proteomes" id="UP000181686">
    <property type="component" value="Unassembled WGS sequence"/>
</dbReference>
<dbReference type="PANTHER" id="PTHR48051">
    <property type="match status" value="1"/>
</dbReference>
<evidence type="ECO:0000256" key="5">
    <source>
        <dbReference type="ARBA" id="ARBA00023026"/>
    </source>
</evidence>
<dbReference type="GO" id="GO:0016567">
    <property type="term" value="P:protein ubiquitination"/>
    <property type="evidence" value="ECO:0007669"/>
    <property type="project" value="InterPro"/>
</dbReference>
<keyword evidence="4" id="KW-0677">Repeat</keyword>
<dbReference type="GO" id="GO:0061630">
    <property type="term" value="F:ubiquitin protein ligase activity"/>
    <property type="evidence" value="ECO:0007669"/>
    <property type="project" value="UniProtKB-EC"/>
</dbReference>
<dbReference type="InterPro" id="IPR050216">
    <property type="entry name" value="LRR_domain-containing"/>
</dbReference>
<protein>
    <recommendedName>
        <fullName evidence="2">RING-type E3 ubiquitin transferase</fullName>
        <ecNumber evidence="2">2.3.2.27</ecNumber>
    </recommendedName>
</protein>
<dbReference type="SUPFAM" id="SSF52058">
    <property type="entry name" value="L domain-like"/>
    <property type="match status" value="1"/>
</dbReference>
<evidence type="ECO:0000313" key="11">
    <source>
        <dbReference type="Proteomes" id="UP000182654"/>
    </source>
</evidence>
<evidence type="ECO:0000259" key="7">
    <source>
        <dbReference type="PROSITE" id="PS52053"/>
    </source>
</evidence>
<sequence length="1744" mass="196546">MSKSVAVEHSALPVPIDQGQHYTLIKQAIAPCLVRASPERRQALKETAPQIPDWYAAAAQHQKDQLKTLMDARCDALNQLEKSMGKLQSVTAFAQPLLEAALKKAGFELDVHQTWLRLYSPVEDAFGRPTGGFKSKSFSLLQAALNNFEAREAEKGFFNQSSGFITPPDARGQFERHATSLQIETFVQLCRDLDLGAQYQAYLKTFLEPQDAVAEGLLRERYLTHQKAAFKAAAYLALVKGDIDASDHALLMRVLAGEQPIMLGDKQVWYRVPCMMNLRLRDCLVIDPCVKYRYSQWVIIYVPDDPEHPIKRYASFADFSNAVTARLTAGTQAHGDRSVELPVTEYQRFYSRFIDYRHRPYYFRRLTELVVDAPPGSFIEDWLQSEWGQYLTSLVTPSYLQSIPSIFGEPRPQTRVPISAPEFNIGANAIKGLWEEVDLWPHRYESLRKRLYADARAQAVSTADADDAERSRRLEHYLNTGLFAVNLLGMVVPPLGVAMSLVTAGQLLYEVLDGVIEWAQGDREAGWAHITDVLENLALLAAGAGVAHLTLSPFIEQLKAVQLPSGKTRLWKPDLSIYEHPSPLPADSVADAQGLHQVDGKQLLELEGKRYAVRQDPQTERFHIEHPSRDDAYLPRLTANGEGAWNHELEQPLKWQGATLMRRLGPVMDGFSDTELEQIRHTSGVTQDRLRRVHVEGEPVPAILLDTVRRFRAYRDAGTVAEEIGAGKHSINLCGYPASLVVYLKGWPQQLAIEAFWDIEPSGRSVKYGDPGASTRDTLRISLTELMKGQLPARVIGFLDEAQIHALLPGYTPRTPELRVAALKARLQTFAVTQRARLMRSLYAGQQPPTDAATQLIKRQFARVPTLMVQELLGSATAEERKTLNTRQRVPLRLAEQARDLQQNMRLTHAYEGLYLEALADKDTEALVVNSVPRLAGWKDNLRLEVREAELDGELRASFGPQQATERKVLVRVGEGLYQARNVRDETLHEPDDLYSAIQHALPDEHRQAIGLPNIKQGQELKARIIAAALPRDQLRTVLKLQQRRYLFSHRPSPRLASGKLGYLASNHGQHTAWGHIIEERVRTLFPGFTFEQVNTFIDDMGLEYQSRLKALEMEYKTFDNTLQNWQREHYNQVTEEQRRSGAFQQQRFARLRIVKALRDAWRRAGPEDADVSGYSHGQVLDLSDEDLHDQLEQLPPLTANFDHVSALDLSDAGISTDPSPFLRYFKRLRRLDLSNNELSVLPEPIGQMQRLTELELSDNQIVLDTNAFNHLSGLTKLNYLGLESNPLGRAPDIGRMPELSMLLLGDSGQTTWPTGLFEQPRARSFVLDLSANRLDSVPQVEPGSSHANTVARTRISVEPAFISAQNLEIVRGYRLSVGLEPDRTYPLRGVMDSIHWRSGLSDEQWRAKQDTWDALENEHGSEPFFNELRKLSESADALEQESAAKIDLTRKVWKMVESAAANTALREKLFAMAAAPTTCVDAGAQLFNAMGVEVLVARAYDSLLPDTVERDLLAVARGKSRLDELGRIARARVDALVAEGRKYPERDADGERITHRDAQGNAMRDIDEVEVYLIYATELAPPDKLHLPWQSARMMFSEPDVTADMIEQARKRVLALEEGNLLRQSISEQPFWLDYLRQAHTEPFKTLQGKAEAWLDLRDAQQAWLDAADPVQKDRWRSEVLRLAEHLGKPAAEVPPGAVMTQAQLDAEMEKLAAQDRAQVEKLTDEALQRAKLDSIEDLYQDL</sequence>
<dbReference type="PROSITE" id="PS51450">
    <property type="entry name" value="LRR"/>
    <property type="match status" value="1"/>
</dbReference>
<keyword evidence="6" id="KW-0832">Ubl conjugation</keyword>
<dbReference type="InterPro" id="IPR001611">
    <property type="entry name" value="Leu-rich_rpt"/>
</dbReference>
<evidence type="ECO:0000256" key="2">
    <source>
        <dbReference type="ARBA" id="ARBA00012483"/>
    </source>
</evidence>
<reference evidence="9 11" key="2">
    <citation type="submission" date="2016-10" db="EMBL/GenBank/DDBJ databases">
        <authorList>
            <person name="Varghese N."/>
            <person name="Submissions S."/>
        </authorList>
    </citation>
    <scope>NUCLEOTIDE SEQUENCE [LARGE SCALE GENOMIC DNA]</scope>
    <source>
        <strain evidence="9 11">BS2774</strain>
    </source>
</reference>
<dbReference type="InterPro" id="IPR046673">
    <property type="entry name" value="ToxA_N"/>
</dbReference>
<evidence type="ECO:0000256" key="3">
    <source>
        <dbReference type="ARBA" id="ARBA00022614"/>
    </source>
</evidence>
<keyword evidence="11" id="KW-1185">Reference proteome</keyword>
<evidence type="ECO:0000256" key="4">
    <source>
        <dbReference type="ARBA" id="ARBA00022737"/>
    </source>
</evidence>
<dbReference type="GO" id="GO:0005576">
    <property type="term" value="C:extracellular region"/>
    <property type="evidence" value="ECO:0007669"/>
    <property type="project" value="UniProtKB-UniRule"/>
</dbReference>
<evidence type="ECO:0000256" key="1">
    <source>
        <dbReference type="ARBA" id="ARBA00000900"/>
    </source>
</evidence>
<dbReference type="PROSITE" id="PS52053">
    <property type="entry name" value="NEL"/>
    <property type="match status" value="1"/>
</dbReference>
<keyword evidence="3" id="KW-0433">Leucine-rich repeat</keyword>
<reference evidence="8 10" key="1">
    <citation type="submission" date="2016-08" db="EMBL/GenBank/DDBJ databases">
        <title>Draft genome sequence of the type strain of Pseudomonas extremorientalis LMG 19695T isolated from drinking water reservoir.</title>
        <authorList>
            <person name="Tambong J.T."/>
        </authorList>
    </citation>
    <scope>NUCLEOTIDE SEQUENCE [LARGE SCALE GENOMIC DNA]</scope>
    <source>
        <strain evidence="8 10">LMG 19695</strain>
    </source>
</reference>
<dbReference type="Pfam" id="PF14496">
    <property type="entry name" value="NEL"/>
    <property type="match status" value="1"/>
</dbReference>
<dbReference type="EMBL" id="MDGK01000056">
    <property type="protein sequence ID" value="OIN05447.1"/>
    <property type="molecule type" value="Genomic_DNA"/>
</dbReference>
<evidence type="ECO:0000313" key="10">
    <source>
        <dbReference type="Proteomes" id="UP000181686"/>
    </source>
</evidence>
<dbReference type="Proteomes" id="UP000182654">
    <property type="component" value="Chromosome I"/>
</dbReference>
<name>A0A1H0UA01_9PSED</name>
<gene>
    <name evidence="8" type="ORF">BFN10_23130</name>
    <name evidence="9" type="ORF">SAMN04490184_4122</name>
</gene>
<feature type="domain" description="NEL" evidence="7">
    <location>
        <begin position="1389"/>
        <end position="1744"/>
    </location>
</feature>
<dbReference type="PANTHER" id="PTHR48051:SF1">
    <property type="entry name" value="RAS SUPPRESSOR PROTEIN 1"/>
    <property type="match status" value="1"/>
</dbReference>
<evidence type="ECO:0000313" key="9">
    <source>
        <dbReference type="EMBL" id="SDP63004.1"/>
    </source>
</evidence>
<evidence type="ECO:0000256" key="6">
    <source>
        <dbReference type="PROSITE-ProRule" id="PRU01398"/>
    </source>
</evidence>
<comment type="similarity">
    <text evidence="6">Belongs to the LRR-containing bacterial E3 ligase family.</text>
</comment>
<comment type="catalytic activity">
    <reaction evidence="1">
        <text>S-ubiquitinyl-[E2 ubiquitin-conjugating enzyme]-L-cysteine + [acceptor protein]-L-lysine = [E2 ubiquitin-conjugating enzyme]-L-cysteine + N(6)-ubiquitinyl-[acceptor protein]-L-lysine.</text>
        <dbReference type="EC" id="2.3.2.27"/>
    </reaction>
</comment>
<keyword evidence="6" id="KW-1035">Host cytoplasm</keyword>
<dbReference type="GO" id="GO:0005737">
    <property type="term" value="C:cytoplasm"/>
    <property type="evidence" value="ECO:0007669"/>
    <property type="project" value="TreeGrafter"/>
</dbReference>
<dbReference type="Gene3D" id="3.80.10.10">
    <property type="entry name" value="Ribonuclease Inhibitor"/>
    <property type="match status" value="1"/>
</dbReference>
<dbReference type="Gene3D" id="1.20.58.360">
    <property type="entry name" value="Shigella T3SS effector IpaH defines"/>
    <property type="match status" value="1"/>
</dbReference>
<keyword evidence="6" id="KW-0808">Transferase</keyword>
<keyword evidence="6" id="KW-0833">Ubl conjugation pathway</keyword>
<dbReference type="EC" id="2.3.2.27" evidence="2"/>
<dbReference type="EMBL" id="LT629708">
    <property type="protein sequence ID" value="SDP63004.1"/>
    <property type="molecule type" value="Genomic_DNA"/>
</dbReference>
<dbReference type="InterPro" id="IPR032675">
    <property type="entry name" value="LRR_dom_sf"/>
</dbReference>
<comment type="PTM">
    <text evidence="6">Ubiquitinated in the presence of host E1 ubiquitin-activating enzyme, E2 ubiquitin-conjugating enzyme and ubiquitin.</text>
</comment>
<proteinExistence type="inferred from homology"/>
<dbReference type="Pfam" id="PF20178">
    <property type="entry name" value="ToxA_N"/>
    <property type="match status" value="1"/>
</dbReference>
<organism evidence="8 10">
    <name type="scientific">Pseudomonas extremorientalis</name>
    <dbReference type="NCBI Taxonomy" id="169669"/>
    <lineage>
        <taxon>Bacteria</taxon>
        <taxon>Pseudomonadati</taxon>
        <taxon>Pseudomonadota</taxon>
        <taxon>Gammaproteobacteria</taxon>
        <taxon>Pseudomonadales</taxon>
        <taxon>Pseudomonadaceae</taxon>
        <taxon>Pseudomonas</taxon>
    </lineage>
</organism>
<evidence type="ECO:0000313" key="8">
    <source>
        <dbReference type="EMBL" id="OIN05447.1"/>
    </source>
</evidence>
<feature type="active site" description="Glycyl thioester intermediate" evidence="6">
    <location>
        <position position="1480"/>
    </location>
</feature>
<keyword evidence="6" id="KW-0964">Secreted</keyword>
<accession>A0A1H0UA01</accession>
<keyword evidence="5" id="KW-0843">Virulence</keyword>
<dbReference type="InterPro" id="IPR029487">
    <property type="entry name" value="NEL_dom"/>
</dbReference>